<reference evidence="16 17" key="1">
    <citation type="submission" date="2017-01" db="EMBL/GenBank/DDBJ databases">
        <authorList>
            <person name="Mah S.A."/>
            <person name="Swanson W.J."/>
            <person name="Moy G.W."/>
            <person name="Vacquier V.D."/>
        </authorList>
    </citation>
    <scope>NUCLEOTIDE SEQUENCE [LARGE SCALE GENOMIC DNA]</scope>
    <source>
        <strain evidence="16 17">GSMNP</strain>
    </source>
</reference>
<dbReference type="InterPro" id="IPR017938">
    <property type="entry name" value="Riboflavin_synthase-like_b-brl"/>
</dbReference>
<organism evidence="16 17">
    <name type="scientific">Smittium culicis</name>
    <dbReference type="NCBI Taxonomy" id="133412"/>
    <lineage>
        <taxon>Eukaryota</taxon>
        <taxon>Fungi</taxon>
        <taxon>Fungi incertae sedis</taxon>
        <taxon>Zoopagomycota</taxon>
        <taxon>Kickxellomycotina</taxon>
        <taxon>Harpellomycetes</taxon>
        <taxon>Harpellales</taxon>
        <taxon>Legeriomycetaceae</taxon>
        <taxon>Smittium</taxon>
    </lineage>
</organism>
<dbReference type="Gene3D" id="3.40.50.970">
    <property type="match status" value="1"/>
</dbReference>
<evidence type="ECO:0000256" key="14">
    <source>
        <dbReference type="SAM" id="MobiDB-lite"/>
    </source>
</evidence>
<dbReference type="EC" id="1.8.1.2" evidence="4"/>
<dbReference type="Gene3D" id="3.40.50.80">
    <property type="entry name" value="Nucleotide-binding domain of ferredoxin-NADP reductase (FNR) module"/>
    <property type="match status" value="1"/>
</dbReference>
<evidence type="ECO:0000256" key="8">
    <source>
        <dbReference type="ARBA" id="ARBA00022827"/>
    </source>
</evidence>
<dbReference type="Pfam" id="PF00667">
    <property type="entry name" value="FAD_binding_1"/>
    <property type="match status" value="1"/>
</dbReference>
<dbReference type="CDD" id="cd06207">
    <property type="entry name" value="CyPoR_like"/>
    <property type="match status" value="1"/>
</dbReference>
<feature type="compositionally biased region" description="Polar residues" evidence="14">
    <location>
        <begin position="28"/>
        <end position="41"/>
    </location>
</feature>
<dbReference type="STRING" id="133412.A0A1R1XLY2"/>
<evidence type="ECO:0000256" key="7">
    <source>
        <dbReference type="ARBA" id="ARBA00022643"/>
    </source>
</evidence>
<keyword evidence="9" id="KW-0521">NADP</keyword>
<keyword evidence="6" id="KW-0285">Flavoprotein</keyword>
<dbReference type="InterPro" id="IPR001433">
    <property type="entry name" value="OxRdtase_FAD/NAD-bd"/>
</dbReference>
<name>A0A1R1XLY2_9FUNG</name>
<evidence type="ECO:0000256" key="13">
    <source>
        <dbReference type="ARBA" id="ARBA00059320"/>
    </source>
</evidence>
<dbReference type="OrthoDB" id="1856718at2759"/>
<dbReference type="EMBL" id="LSSN01002618">
    <property type="protein sequence ID" value="OMJ15605.1"/>
    <property type="molecule type" value="Genomic_DNA"/>
</dbReference>
<keyword evidence="7" id="KW-0288">FMN</keyword>
<evidence type="ECO:0000313" key="16">
    <source>
        <dbReference type="EMBL" id="OMJ15605.1"/>
    </source>
</evidence>
<evidence type="ECO:0000256" key="4">
    <source>
        <dbReference type="ARBA" id="ARBA00012604"/>
    </source>
</evidence>
<comment type="cofactor">
    <cofactor evidence="2">
        <name>FAD</name>
        <dbReference type="ChEBI" id="CHEBI:57692"/>
    </cofactor>
</comment>
<evidence type="ECO:0000256" key="12">
    <source>
        <dbReference type="ARBA" id="ARBA00052219"/>
    </source>
</evidence>
<dbReference type="PANTHER" id="PTHR19384">
    <property type="entry name" value="NITRIC OXIDE SYNTHASE-RELATED"/>
    <property type="match status" value="1"/>
</dbReference>
<feature type="domain" description="FAD-binding FR-type" evidence="15">
    <location>
        <begin position="470"/>
        <end position="696"/>
    </location>
</feature>
<dbReference type="InterPro" id="IPR003097">
    <property type="entry name" value="CysJ-like_FAD-binding"/>
</dbReference>
<dbReference type="GO" id="GO:0050660">
    <property type="term" value="F:flavin adenine dinucleotide binding"/>
    <property type="evidence" value="ECO:0007669"/>
    <property type="project" value="TreeGrafter"/>
</dbReference>
<dbReference type="InterPro" id="IPR017927">
    <property type="entry name" value="FAD-bd_FR_type"/>
</dbReference>
<evidence type="ECO:0000256" key="1">
    <source>
        <dbReference type="ARBA" id="ARBA00001917"/>
    </source>
</evidence>
<dbReference type="GO" id="GO:0004783">
    <property type="term" value="F:sulfite reductase (NADPH) activity"/>
    <property type="evidence" value="ECO:0007669"/>
    <property type="project" value="UniProtKB-EC"/>
</dbReference>
<accession>A0A1R1XLY2</accession>
<comment type="pathway">
    <text evidence="3">Sulfur metabolism; hydrogen sulfide biosynthesis; hydrogen sulfide from sulfite (NADPH route): step 1/1.</text>
</comment>
<comment type="catalytic activity">
    <reaction evidence="12">
        <text>hydrogen sulfide + 3 NADP(+) + 3 H2O = sulfite + 3 NADPH + 4 H(+)</text>
        <dbReference type="Rhea" id="RHEA:13801"/>
        <dbReference type="ChEBI" id="CHEBI:15377"/>
        <dbReference type="ChEBI" id="CHEBI:15378"/>
        <dbReference type="ChEBI" id="CHEBI:17359"/>
        <dbReference type="ChEBI" id="CHEBI:29919"/>
        <dbReference type="ChEBI" id="CHEBI:57783"/>
        <dbReference type="ChEBI" id="CHEBI:58349"/>
        <dbReference type="EC" id="1.8.1.2"/>
    </reaction>
</comment>
<dbReference type="Gene3D" id="1.20.990.10">
    <property type="entry name" value="NADPH-cytochrome p450 Reductase, Chain A, domain 3"/>
    <property type="match status" value="1"/>
</dbReference>
<dbReference type="PANTHER" id="PTHR19384:SF109">
    <property type="entry name" value="SULFITE REDUCTASE [NADPH] FLAVOPROTEIN COMPONENT"/>
    <property type="match status" value="1"/>
</dbReference>
<dbReference type="PRINTS" id="PR00371">
    <property type="entry name" value="FPNCR"/>
</dbReference>
<sequence length="850" mass="94084">MSIINNGAGVDTLNISGIHAPEYPATLGNTKVNTSSGSPNNEGYKASTGDKSINLSIVDNKLSNSSAYLSSKDHVGYVASAFSEVVLNYTESSLKNTNNSNIYGSPSISTLMETRSGAGFSAAAISNNNSSVSVVSGSESLIYFKQNLINHYSSFKGTVFHVSCDATTISSTSTDDINNIIEFSSLGAIVLTSSSLKESVDKAILAHFVAKYLRVPVFHLFYSSQNDTHSDLTDLVSYERLVSFGRSFEDSLKNSDYEPKNLVSELFKSFNTFFGSQYEILTVQKSASSENSIISFGNQSFTSLKSGPTGSSLFAKFLAIDIHVYGSWTSSDISSVLSTENSKKVVVLGNTPYSSSQTSRLYLEILTNYYFGNINSTTEFIFTNLVESNAVEAEKTILSSIGVISKQESETASVRSETVSIENEVDTNKVSTFAEPQALSSSETSLFELNKQVVFNESFNSSLDTSPEYGNIYTIKVSKTVRLTPESYDRNLFHIEFDIGSSGLTYAIGEALGVYGENDKDDTLNFLNWYGVNPDTLFTKYFSDKAITNTSYQWVKQKLDIFGRPGKKFYEFLAAHATDEDEAAQLKYIVSPEGKESFKQRVEDTVTYADLLLEFKSAHPPFSALIDNVPFIKQRHYSISSSANMHPNKVHLLIVTVGWDNKNGARYGLCTRYLNNLKIGDEIKVSVKPSAMKLPEDDMKPVIMAGLGTGMAPFKAFIEERAYRKAQGIEIGPMALYFGSRHRKMEYLYGEELEAYHTDGILSRIQLAFSRDQKEKVYIQNKLTMDSDIIKSWLLDSEGSFYLCGPTWPVADVKEAIVNSFVEYSDMNAASASKTIEEMKDHERYVLEVY</sequence>
<keyword evidence="10" id="KW-0249">Electron transport</keyword>
<dbReference type="Proteomes" id="UP000187283">
    <property type="component" value="Unassembled WGS sequence"/>
</dbReference>
<dbReference type="PROSITE" id="PS51384">
    <property type="entry name" value="FAD_FR"/>
    <property type="match status" value="1"/>
</dbReference>
<evidence type="ECO:0000256" key="11">
    <source>
        <dbReference type="ARBA" id="ARBA00023002"/>
    </source>
</evidence>
<keyword evidence="17" id="KW-1185">Reference proteome</keyword>
<dbReference type="GO" id="GO:0010181">
    <property type="term" value="F:FMN binding"/>
    <property type="evidence" value="ECO:0007669"/>
    <property type="project" value="TreeGrafter"/>
</dbReference>
<keyword evidence="11" id="KW-0560">Oxidoreductase</keyword>
<evidence type="ECO:0000256" key="10">
    <source>
        <dbReference type="ARBA" id="ARBA00022982"/>
    </source>
</evidence>
<keyword evidence="8" id="KW-0274">FAD</keyword>
<dbReference type="InterPro" id="IPR039261">
    <property type="entry name" value="FNR_nucleotide-bd"/>
</dbReference>
<dbReference type="SUPFAM" id="SSF52343">
    <property type="entry name" value="Ferredoxin reductase-like, C-terminal NADP-linked domain"/>
    <property type="match status" value="1"/>
</dbReference>
<evidence type="ECO:0000259" key="15">
    <source>
        <dbReference type="PROSITE" id="PS51384"/>
    </source>
</evidence>
<dbReference type="Pfam" id="PF00175">
    <property type="entry name" value="NAD_binding_1"/>
    <property type="match status" value="1"/>
</dbReference>
<proteinExistence type="predicted"/>
<dbReference type="FunFam" id="1.20.990.10:FF:000010">
    <property type="entry name" value="Sulfite reductase [NADPH] flavoprotein component"/>
    <property type="match status" value="1"/>
</dbReference>
<dbReference type="GO" id="GO:0005829">
    <property type="term" value="C:cytosol"/>
    <property type="evidence" value="ECO:0007669"/>
    <property type="project" value="TreeGrafter"/>
</dbReference>
<dbReference type="InterPro" id="IPR001709">
    <property type="entry name" value="Flavoprot_Pyr_Nucl_cyt_Rdtase"/>
</dbReference>
<evidence type="ECO:0000256" key="5">
    <source>
        <dbReference type="ARBA" id="ARBA00022448"/>
    </source>
</evidence>
<evidence type="ECO:0000256" key="2">
    <source>
        <dbReference type="ARBA" id="ARBA00001974"/>
    </source>
</evidence>
<comment type="cofactor">
    <cofactor evidence="1">
        <name>FMN</name>
        <dbReference type="ChEBI" id="CHEBI:58210"/>
    </cofactor>
</comment>
<dbReference type="Gene3D" id="2.40.30.10">
    <property type="entry name" value="Translation factors"/>
    <property type="match status" value="1"/>
</dbReference>
<keyword evidence="5" id="KW-0813">Transport</keyword>
<gene>
    <name evidence="16" type="ORF">AYI70_g7161</name>
</gene>
<dbReference type="InterPro" id="IPR023173">
    <property type="entry name" value="NADPH_Cyt_P450_Rdtase_alpha"/>
</dbReference>
<evidence type="ECO:0000256" key="3">
    <source>
        <dbReference type="ARBA" id="ARBA00004774"/>
    </source>
</evidence>
<evidence type="ECO:0000313" key="17">
    <source>
        <dbReference type="Proteomes" id="UP000187283"/>
    </source>
</evidence>
<feature type="region of interest" description="Disordered" evidence="14">
    <location>
        <begin position="28"/>
        <end position="47"/>
    </location>
</feature>
<dbReference type="SUPFAM" id="SSF63380">
    <property type="entry name" value="Riboflavin synthase domain-like"/>
    <property type="match status" value="1"/>
</dbReference>
<protein>
    <recommendedName>
        <fullName evidence="4">assimilatory sulfite reductase (NADPH)</fullName>
        <ecNumber evidence="4">1.8.1.2</ecNumber>
    </recommendedName>
</protein>
<evidence type="ECO:0000256" key="9">
    <source>
        <dbReference type="ARBA" id="ARBA00022857"/>
    </source>
</evidence>
<comment type="caution">
    <text evidence="16">The sequence shown here is derived from an EMBL/GenBank/DDBJ whole genome shotgun (WGS) entry which is preliminary data.</text>
</comment>
<dbReference type="AlphaFoldDB" id="A0A1R1XLY2"/>
<evidence type="ECO:0000256" key="6">
    <source>
        <dbReference type="ARBA" id="ARBA00022630"/>
    </source>
</evidence>
<comment type="function">
    <text evidence="13">This enzyme catalyzes the 6-electron reduction of sulfite to sulfide. This is one of several activities required for the biosynthesis of L-cysteine from sulfate.</text>
</comment>